<accession>A0A4S3J4M4</accession>
<name>A0A4S3J4M4_9EURO</name>
<dbReference type="SUPFAM" id="SSF51971">
    <property type="entry name" value="Nucleotide-binding domain"/>
    <property type="match status" value="1"/>
</dbReference>
<dbReference type="PANTHER" id="PTHR43734:SF4">
    <property type="entry name" value="AMINE OXIDASE DOMAIN-CONTAINING PROTEIN"/>
    <property type="match status" value="1"/>
</dbReference>
<dbReference type="Proteomes" id="UP000308092">
    <property type="component" value="Unassembled WGS sequence"/>
</dbReference>
<sequence length="511" mass="57533">MAEHLTVDILVIGAGPTGLGAAKRLQQLGSTSWLIVDSNERPGGLASTDVTPEGFLFDVSGLAVFSHYKYFDDCLDEALPQSTDWYEHQRVSSVRYQGQWVPYPFQTNIAVLPKDEQVRCLRSLIDAALEARTRPATDKPQNFDEWSVRNVGEHLNEIFMRPYNFKAWAIPTTKVGHLGDLDWKVPMLIRHQMDATWVGERVPVPNLKLLMSNVIRNKVTRHWGPNAIFRFPAKGGTGAIWFAVAHTFAKQNKRFGTPGTVTKIDADAKKVHMLDGTVVQYRTLISTMAVDDLAEFMGDVQLQQMCKRLFYSSSNVIGVGIRGHRPGCIRDKCWLYFPEDEYPFYRATIFSNYSPFNQPQEQTQLPTQQLANGQKPVSSEPKPGPYWSIMVEISESSYKPVNHETILADSIQGLINAELLNPDDEIVSTYIRRFEHGYPTPSLECNGALTAILPYLQQKDILSRGRFGSWKYEVGNQDHSFMLGVEAVDHVVSGGIELTLSYPDFVNGRAK</sequence>
<dbReference type="STRING" id="1220188.A0A4S3J4M4"/>
<dbReference type="FunFam" id="3.50.50.60:FF:000220">
    <property type="entry name" value="UDP-galactopyranose mutase"/>
    <property type="match status" value="1"/>
</dbReference>
<reference evidence="2 5" key="2">
    <citation type="submission" date="2019-08" db="EMBL/GenBank/DDBJ databases">
        <title>The genome sequence of a newly discovered highly antifungal drug resistant Aspergillus species, Aspergillus tanneri NIH 1004.</title>
        <authorList>
            <person name="Mounaud S."/>
            <person name="Singh I."/>
            <person name="Joardar V."/>
            <person name="Pakala S."/>
            <person name="Pakala S."/>
            <person name="Venepally P."/>
            <person name="Chung J.K."/>
            <person name="Losada L."/>
            <person name="Nierman W.C."/>
        </authorList>
    </citation>
    <scope>NUCLEOTIDE SEQUENCE [LARGE SCALE GENOMIC DNA]</scope>
    <source>
        <strain evidence="2 5">NIH1004</strain>
    </source>
</reference>
<keyword evidence="4" id="KW-1185">Reference proteome</keyword>
<dbReference type="PANTHER" id="PTHR43734">
    <property type="entry name" value="PHYTOENE DESATURASE"/>
    <property type="match status" value="1"/>
</dbReference>
<dbReference type="Proteomes" id="UP000324241">
    <property type="component" value="Unassembled WGS sequence"/>
</dbReference>
<dbReference type="Gene3D" id="3.50.50.60">
    <property type="entry name" value="FAD/NAD(P)-binding domain"/>
    <property type="match status" value="1"/>
</dbReference>
<evidence type="ECO:0008006" key="6">
    <source>
        <dbReference type="Google" id="ProtNLM"/>
    </source>
</evidence>
<comment type="caution">
    <text evidence="3">The sequence shown here is derived from an EMBL/GenBank/DDBJ whole genome shotgun (WGS) entry which is preliminary data.</text>
</comment>
<reference evidence="3 4" key="1">
    <citation type="submission" date="2019-03" db="EMBL/GenBank/DDBJ databases">
        <title>The genome sequence of a newly discovered highly antifungal drug resistant Aspergillus species, Aspergillus tanneri NIH 1004.</title>
        <authorList>
            <person name="Mounaud S."/>
            <person name="Singh I."/>
            <person name="Joardar V."/>
            <person name="Pakala S."/>
            <person name="Pakala S."/>
            <person name="Venepally P."/>
            <person name="Hoover J."/>
            <person name="Nierman W."/>
            <person name="Chung J."/>
            <person name="Losada L."/>
        </authorList>
    </citation>
    <scope>NUCLEOTIDE SEQUENCE [LARGE SCALE GENOMIC DNA]</scope>
    <source>
        <strain evidence="3 4">NIH1004</strain>
    </source>
</reference>
<evidence type="ECO:0000313" key="3">
    <source>
        <dbReference type="EMBL" id="THC88978.1"/>
    </source>
</evidence>
<organism evidence="3 4">
    <name type="scientific">Aspergillus tanneri</name>
    <dbReference type="NCBI Taxonomy" id="1220188"/>
    <lineage>
        <taxon>Eukaryota</taxon>
        <taxon>Fungi</taxon>
        <taxon>Dikarya</taxon>
        <taxon>Ascomycota</taxon>
        <taxon>Pezizomycotina</taxon>
        <taxon>Eurotiomycetes</taxon>
        <taxon>Eurotiomycetidae</taxon>
        <taxon>Eurotiales</taxon>
        <taxon>Aspergillaceae</taxon>
        <taxon>Aspergillus</taxon>
        <taxon>Aspergillus subgen. Circumdati</taxon>
    </lineage>
</organism>
<feature type="region of interest" description="Disordered" evidence="1">
    <location>
        <begin position="358"/>
        <end position="381"/>
    </location>
</feature>
<dbReference type="VEuPathDB" id="FungiDB:EYZ11_011577"/>
<evidence type="ECO:0000313" key="5">
    <source>
        <dbReference type="Proteomes" id="UP000324241"/>
    </source>
</evidence>
<dbReference type="EMBL" id="SOSA01000731">
    <property type="protein sequence ID" value="THC88978.1"/>
    <property type="molecule type" value="Genomic_DNA"/>
</dbReference>
<dbReference type="Pfam" id="PF13450">
    <property type="entry name" value="NAD_binding_8"/>
    <property type="match status" value="1"/>
</dbReference>
<dbReference type="InterPro" id="IPR036188">
    <property type="entry name" value="FAD/NAD-bd_sf"/>
</dbReference>
<evidence type="ECO:0000313" key="2">
    <source>
        <dbReference type="EMBL" id="KAA8642605.1"/>
    </source>
</evidence>
<protein>
    <recommendedName>
        <fullName evidence="6">Amine oxidase domain-containing protein</fullName>
    </recommendedName>
</protein>
<dbReference type="RefSeq" id="XP_033421967.1">
    <property type="nucleotide sequence ID" value="XM_033576112.1"/>
</dbReference>
<gene>
    <name evidence="2" type="ORF">ATNIH1004_011550</name>
    <name evidence="3" type="ORF">EYZ11_011577</name>
</gene>
<dbReference type="AlphaFoldDB" id="A0A4S3J4M4"/>
<evidence type="ECO:0000313" key="4">
    <source>
        <dbReference type="Proteomes" id="UP000308092"/>
    </source>
</evidence>
<dbReference type="GeneID" id="54334251"/>
<dbReference type="EMBL" id="QUQM01000008">
    <property type="protein sequence ID" value="KAA8642605.1"/>
    <property type="molecule type" value="Genomic_DNA"/>
</dbReference>
<evidence type="ECO:0000256" key="1">
    <source>
        <dbReference type="SAM" id="MobiDB-lite"/>
    </source>
</evidence>
<dbReference type="OrthoDB" id="38045at2759"/>
<feature type="compositionally biased region" description="Low complexity" evidence="1">
    <location>
        <begin position="358"/>
        <end position="370"/>
    </location>
</feature>
<proteinExistence type="predicted"/>